<organism evidence="1 2">
    <name type="scientific">Mycetomoellerius zeteki</name>
    <dbReference type="NCBI Taxonomy" id="64791"/>
    <lineage>
        <taxon>Eukaryota</taxon>
        <taxon>Metazoa</taxon>
        <taxon>Ecdysozoa</taxon>
        <taxon>Arthropoda</taxon>
        <taxon>Hexapoda</taxon>
        <taxon>Insecta</taxon>
        <taxon>Pterygota</taxon>
        <taxon>Neoptera</taxon>
        <taxon>Endopterygota</taxon>
        <taxon>Hymenoptera</taxon>
        <taxon>Apocrita</taxon>
        <taxon>Aculeata</taxon>
        <taxon>Formicoidea</taxon>
        <taxon>Formicidae</taxon>
        <taxon>Myrmicinae</taxon>
        <taxon>Mycetomoellerius</taxon>
    </lineage>
</organism>
<sequence>PIRELKENGNLLNRRLQHLERALNLGSILFCRGFDSARVFRFIGGSLERPRNLDVNRVDEMENLENENRIQFTYC</sequence>
<accession>A0A151X3G9</accession>
<evidence type="ECO:0000313" key="1">
    <source>
        <dbReference type="EMBL" id="KYQ54800.1"/>
    </source>
</evidence>
<dbReference type="Proteomes" id="UP000075809">
    <property type="component" value="Unassembled WGS sequence"/>
</dbReference>
<gene>
    <name evidence="1" type="ORF">ALC60_06402</name>
</gene>
<protein>
    <submittedName>
        <fullName evidence="1">Uncharacterized protein</fullName>
    </submittedName>
</protein>
<reference evidence="1 2" key="1">
    <citation type="submission" date="2015-09" db="EMBL/GenBank/DDBJ databases">
        <title>Trachymyrmex zeteki WGS genome.</title>
        <authorList>
            <person name="Nygaard S."/>
            <person name="Hu H."/>
            <person name="Boomsma J."/>
            <person name="Zhang G."/>
        </authorList>
    </citation>
    <scope>NUCLEOTIDE SEQUENCE [LARGE SCALE GENOMIC DNA]</scope>
    <source>
        <strain evidence="1">Tzet28-1</strain>
        <tissue evidence="1">Whole body</tissue>
    </source>
</reference>
<keyword evidence="2" id="KW-1185">Reference proteome</keyword>
<dbReference type="EMBL" id="KQ982566">
    <property type="protein sequence ID" value="KYQ54800.1"/>
    <property type="molecule type" value="Genomic_DNA"/>
</dbReference>
<evidence type="ECO:0000313" key="2">
    <source>
        <dbReference type="Proteomes" id="UP000075809"/>
    </source>
</evidence>
<proteinExistence type="predicted"/>
<dbReference type="AlphaFoldDB" id="A0A151X3G9"/>
<name>A0A151X3G9_9HYME</name>
<feature type="non-terminal residue" evidence="1">
    <location>
        <position position="1"/>
    </location>
</feature>